<evidence type="ECO:0000313" key="3">
    <source>
        <dbReference type="EMBL" id="ARN19875.1"/>
    </source>
</evidence>
<keyword evidence="4" id="KW-1185">Reference proteome</keyword>
<feature type="transmembrane region" description="Helical" evidence="1">
    <location>
        <begin position="124"/>
        <end position="147"/>
    </location>
</feature>
<name>A0A1W6L6G8_9BURK</name>
<dbReference type="KEGG" id="rgu:A4W93_08090"/>
<dbReference type="STRING" id="946333.A4W93_08090"/>
<accession>A0A1W6L6G8</accession>
<gene>
    <name evidence="3" type="ORF">A4W93_08090</name>
</gene>
<dbReference type="EMBL" id="CP015118">
    <property type="protein sequence ID" value="ARN19875.1"/>
    <property type="molecule type" value="Genomic_DNA"/>
</dbReference>
<feature type="domain" description="DUF1468" evidence="2">
    <location>
        <begin position="11"/>
        <end position="146"/>
    </location>
</feature>
<dbReference type="AlphaFoldDB" id="A0A1W6L6G8"/>
<feature type="transmembrane region" description="Helical" evidence="1">
    <location>
        <begin position="43"/>
        <end position="64"/>
    </location>
</feature>
<protein>
    <recommendedName>
        <fullName evidence="2">DUF1468 domain-containing protein</fullName>
    </recommendedName>
</protein>
<keyword evidence="1" id="KW-1133">Transmembrane helix</keyword>
<sequence length="157" mass="16865">MSIQRQRMEVAVAAILAAFSGAVILGSLQLAHGWGATGPESGYFPLRLGALLMIVSVLLLVQAVRKPVEGAFATGEQLRRTASMFVPTALLVAAMPFTGLYVAACVYLVYMARTHGGFPWWKSLLLGVGSTAVFFGVFELWFGVPLVKGPLETWLGY</sequence>
<dbReference type="InterPro" id="IPR009936">
    <property type="entry name" value="DUF1468"/>
</dbReference>
<keyword evidence="1" id="KW-0472">Membrane</keyword>
<feature type="transmembrane region" description="Helical" evidence="1">
    <location>
        <begin position="85"/>
        <end position="112"/>
    </location>
</feature>
<dbReference type="OrthoDB" id="6183775at2"/>
<organism evidence="3 4">
    <name type="scientific">Piscinibacter gummiphilus</name>
    <dbReference type="NCBI Taxonomy" id="946333"/>
    <lineage>
        <taxon>Bacteria</taxon>
        <taxon>Pseudomonadati</taxon>
        <taxon>Pseudomonadota</taxon>
        <taxon>Betaproteobacteria</taxon>
        <taxon>Burkholderiales</taxon>
        <taxon>Sphaerotilaceae</taxon>
        <taxon>Piscinibacter</taxon>
    </lineage>
</organism>
<proteinExistence type="predicted"/>
<evidence type="ECO:0000313" key="4">
    <source>
        <dbReference type="Proteomes" id="UP000193427"/>
    </source>
</evidence>
<reference evidence="3 4" key="1">
    <citation type="submission" date="2016-04" db="EMBL/GenBank/DDBJ databases">
        <title>Complete genome sequence of natural rubber-degrading, novel Gram-negative bacterium, Rhizobacter gummiphilus strain NS21.</title>
        <authorList>
            <person name="Tabata M."/>
            <person name="Kasai D."/>
            <person name="Fukuda M."/>
        </authorList>
    </citation>
    <scope>NUCLEOTIDE SEQUENCE [LARGE SCALE GENOMIC DNA]</scope>
    <source>
        <strain evidence="3 4">NS21</strain>
    </source>
</reference>
<dbReference type="Proteomes" id="UP000193427">
    <property type="component" value="Chromosome"/>
</dbReference>
<evidence type="ECO:0000256" key="1">
    <source>
        <dbReference type="SAM" id="Phobius"/>
    </source>
</evidence>
<keyword evidence="1" id="KW-0812">Transmembrane</keyword>
<dbReference type="RefSeq" id="WP_085750144.1">
    <property type="nucleotide sequence ID" value="NZ_BSPR01000008.1"/>
</dbReference>
<evidence type="ECO:0000259" key="2">
    <source>
        <dbReference type="Pfam" id="PF07331"/>
    </source>
</evidence>
<dbReference type="Pfam" id="PF07331">
    <property type="entry name" value="TctB"/>
    <property type="match status" value="1"/>
</dbReference>